<dbReference type="AlphaFoldDB" id="A0A5K7ZSF4"/>
<evidence type="ECO:0008006" key="3">
    <source>
        <dbReference type="Google" id="ProtNLM"/>
    </source>
</evidence>
<sequence>MQKASDHDFEPEQKLVPFGIFIPERCESHFWFSAGPVTADFMADRLQELWTNLHKRFPALDKLVINADNGPESNGQRTQWLKRLVEFSDANNIEIELAYYPPYHSKYNPVERLWGVLENHWRGELLTSIDKALGLARTMTYRGVGPSTVRLVRRIYRKGVRLTKKQMAPIEKRLQRLQGLEKWFITICPVADSG</sequence>
<dbReference type="Proteomes" id="UP000425960">
    <property type="component" value="Chromosome"/>
</dbReference>
<protein>
    <recommendedName>
        <fullName evidence="3">Transposase</fullName>
    </recommendedName>
</protein>
<name>A0A5K7ZSF4_9BACT</name>
<reference evidence="1 2" key="1">
    <citation type="submission" date="2019-11" db="EMBL/GenBank/DDBJ databases">
        <title>Comparative genomics of hydrocarbon-degrading Desulfosarcina strains.</title>
        <authorList>
            <person name="Watanabe M."/>
            <person name="Kojima H."/>
            <person name="Fukui M."/>
        </authorList>
    </citation>
    <scope>NUCLEOTIDE SEQUENCE [LARGE SCALE GENOMIC DNA]</scope>
    <source>
        <strain evidence="1 2">28bB2T</strain>
    </source>
</reference>
<evidence type="ECO:0000313" key="2">
    <source>
        <dbReference type="Proteomes" id="UP000425960"/>
    </source>
</evidence>
<evidence type="ECO:0000313" key="1">
    <source>
        <dbReference type="EMBL" id="BBO83143.1"/>
    </source>
</evidence>
<accession>A0A5K7ZSF4</accession>
<dbReference type="InterPro" id="IPR036397">
    <property type="entry name" value="RNaseH_sf"/>
</dbReference>
<dbReference type="KEGG" id="dov:DSCO28_37090"/>
<proteinExistence type="predicted"/>
<gene>
    <name evidence="1" type="ORF">DSCO28_37090</name>
</gene>
<dbReference type="Pfam" id="PF07592">
    <property type="entry name" value="DDE_Tnp_ISAZ013"/>
    <property type="match status" value="1"/>
</dbReference>
<dbReference type="InterPro" id="IPR011518">
    <property type="entry name" value="Transposase_36"/>
</dbReference>
<dbReference type="Gene3D" id="3.30.420.10">
    <property type="entry name" value="Ribonuclease H-like superfamily/Ribonuclease H"/>
    <property type="match status" value="1"/>
</dbReference>
<dbReference type="GO" id="GO:0003676">
    <property type="term" value="F:nucleic acid binding"/>
    <property type="evidence" value="ECO:0007669"/>
    <property type="project" value="InterPro"/>
</dbReference>
<organism evidence="1 2">
    <name type="scientific">Desulfosarcina ovata subsp. sediminis</name>
    <dbReference type="NCBI Taxonomy" id="885957"/>
    <lineage>
        <taxon>Bacteria</taxon>
        <taxon>Pseudomonadati</taxon>
        <taxon>Thermodesulfobacteriota</taxon>
        <taxon>Desulfobacteria</taxon>
        <taxon>Desulfobacterales</taxon>
        <taxon>Desulfosarcinaceae</taxon>
        <taxon>Desulfosarcina</taxon>
    </lineage>
</organism>
<dbReference type="EMBL" id="AP021876">
    <property type="protein sequence ID" value="BBO83143.1"/>
    <property type="molecule type" value="Genomic_DNA"/>
</dbReference>